<reference evidence="1 4" key="2">
    <citation type="submission" date="2021-08" db="EMBL/GenBank/DDBJ databases">
        <title>Complete genome sequence of the strain Aneurinibacillus thermoaerophilus CCM 8960.</title>
        <authorList>
            <person name="Musilova J."/>
            <person name="Kourilova X."/>
            <person name="Pernicova I."/>
            <person name="Bezdicek M."/>
            <person name="Lengerova M."/>
            <person name="Obruca S."/>
            <person name="Sedlar K."/>
        </authorList>
    </citation>
    <scope>NUCLEOTIDE SEQUENCE [LARGE SCALE GENOMIC DNA]</scope>
    <source>
        <strain evidence="1 4">CCM 8960</strain>
    </source>
</reference>
<dbReference type="Proteomes" id="UP000826616">
    <property type="component" value="Chromosome"/>
</dbReference>
<dbReference type="Proteomes" id="UP000198956">
    <property type="component" value="Unassembled WGS sequence"/>
</dbReference>
<proteinExistence type="predicted"/>
<dbReference type="AlphaFoldDB" id="A0A1G7X936"/>
<protein>
    <submittedName>
        <fullName evidence="2">Uncharacterized protein</fullName>
    </submittedName>
</protein>
<dbReference type="GeneID" id="97141379"/>
<organism evidence="2 3">
    <name type="scientific">Aneurinibacillus thermoaerophilus</name>
    <dbReference type="NCBI Taxonomy" id="143495"/>
    <lineage>
        <taxon>Bacteria</taxon>
        <taxon>Bacillati</taxon>
        <taxon>Bacillota</taxon>
        <taxon>Bacilli</taxon>
        <taxon>Bacillales</taxon>
        <taxon>Paenibacillaceae</taxon>
        <taxon>Aneurinibacillus group</taxon>
        <taxon>Aneurinibacillus</taxon>
    </lineage>
</organism>
<evidence type="ECO:0000313" key="2">
    <source>
        <dbReference type="EMBL" id="SDG80745.1"/>
    </source>
</evidence>
<dbReference type="EMBL" id="FNDE01000003">
    <property type="protein sequence ID" value="SDG80745.1"/>
    <property type="molecule type" value="Genomic_DNA"/>
</dbReference>
<keyword evidence="4" id="KW-1185">Reference proteome</keyword>
<gene>
    <name evidence="1" type="ORF">K3F53_08355</name>
    <name evidence="2" type="ORF">SAMN04489735_100380</name>
</gene>
<sequence>MDKNHTQTILSYCAELSRYTALIEKELTKPIQKPNDNQERATSDGGRIESAAFFNYSVILPDEDEENNVLVMGDFIVKNTGNATLHAPIICIRISPAPAGTLSGKIRKTKKQTSFLIESSSSNEWQYIQENESEQGKNNGEYWLTPLFCNELMAGNRLVFANFTLHLTKPPEGNSIIVKGFAYFKEQYEGVAALNNIVINF</sequence>
<dbReference type="OrthoDB" id="2679997at2"/>
<evidence type="ECO:0000313" key="3">
    <source>
        <dbReference type="Proteomes" id="UP000198956"/>
    </source>
</evidence>
<evidence type="ECO:0000313" key="1">
    <source>
        <dbReference type="EMBL" id="QYY44175.1"/>
    </source>
</evidence>
<dbReference type="RefSeq" id="WP_057898997.1">
    <property type="nucleotide sequence ID" value="NZ_CP080764.1"/>
</dbReference>
<evidence type="ECO:0000313" key="4">
    <source>
        <dbReference type="Proteomes" id="UP000826616"/>
    </source>
</evidence>
<accession>A0A1G7X936</accession>
<reference evidence="2 3" key="1">
    <citation type="submission" date="2016-10" db="EMBL/GenBank/DDBJ databases">
        <authorList>
            <person name="de Groot N.N."/>
        </authorList>
    </citation>
    <scope>NUCLEOTIDE SEQUENCE [LARGE SCALE GENOMIC DNA]</scope>
    <source>
        <strain evidence="2 3">L 420-91</strain>
    </source>
</reference>
<dbReference type="EMBL" id="CP080764">
    <property type="protein sequence ID" value="QYY44175.1"/>
    <property type="molecule type" value="Genomic_DNA"/>
</dbReference>
<name>A0A1G7X936_ANETH</name>